<evidence type="ECO:0000259" key="3">
    <source>
        <dbReference type="Pfam" id="PF00329"/>
    </source>
</evidence>
<dbReference type="InterPro" id="IPR001268">
    <property type="entry name" value="NADH_UbQ_OxRdtase_30kDa_su"/>
</dbReference>
<dbReference type="InterPro" id="IPR029014">
    <property type="entry name" value="NiFe-Hase_large"/>
</dbReference>
<proteinExistence type="predicted"/>
<protein>
    <submittedName>
        <fullName evidence="5">Hydrogenase</fullName>
    </submittedName>
</protein>
<keyword evidence="6" id="KW-1185">Reference proteome</keyword>
<dbReference type="SUPFAM" id="SSF56762">
    <property type="entry name" value="HydB/Nqo4-like"/>
    <property type="match status" value="1"/>
</dbReference>
<feature type="domain" description="NADH:ubiquinone oxidoreductase 30kDa subunit" evidence="3">
    <location>
        <begin position="28"/>
        <end position="142"/>
    </location>
</feature>
<dbReference type="PANTHER" id="PTHR43485">
    <property type="entry name" value="HYDROGENASE-4 COMPONENT G"/>
    <property type="match status" value="1"/>
</dbReference>
<feature type="domain" description="NADH-quinone oxidoreductase subunit D" evidence="4">
    <location>
        <begin position="288"/>
        <end position="448"/>
    </location>
</feature>
<dbReference type="InterPro" id="IPR052197">
    <property type="entry name" value="ComplexI_49kDa-like"/>
</dbReference>
<accession>A0A0J1FLQ0</accession>
<dbReference type="EMBL" id="AEJF01000246">
    <property type="protein sequence ID" value="KLU20633.1"/>
    <property type="molecule type" value="Genomic_DNA"/>
</dbReference>
<dbReference type="InterPro" id="IPR037232">
    <property type="entry name" value="NADH_quin_OxRdtase_su_C/D-like"/>
</dbReference>
<dbReference type="InterPro" id="IPR001135">
    <property type="entry name" value="NADH_Q_OxRdtase_suD"/>
</dbReference>
<dbReference type="PATRIC" id="fig|908627.4.peg.9019"/>
<name>A0A0J1FLQ0_9BURK</name>
<dbReference type="Pfam" id="PF00346">
    <property type="entry name" value="Complex1_49kDa"/>
    <property type="match status" value="1"/>
</dbReference>
<dbReference type="PANTHER" id="PTHR43485:SF1">
    <property type="entry name" value="FORMATE HYDROGENLYASE SUBUNIT 5-RELATED"/>
    <property type="match status" value="1"/>
</dbReference>
<gene>
    <name evidence="5" type="ORF">EOS_40225</name>
</gene>
<evidence type="ECO:0000313" key="5">
    <source>
        <dbReference type="EMBL" id="KLU20633.1"/>
    </source>
</evidence>
<dbReference type="SUPFAM" id="SSF143243">
    <property type="entry name" value="Nqo5-like"/>
    <property type="match status" value="1"/>
</dbReference>
<dbReference type="Proteomes" id="UP000035963">
    <property type="component" value="Unassembled WGS sequence"/>
</dbReference>
<dbReference type="OrthoDB" id="9801496at2"/>
<dbReference type="AlphaFoldDB" id="A0A0J1FLQ0"/>
<keyword evidence="2" id="KW-0520">NAD</keyword>
<sequence>MRIEAFGFPNQVRLSAFADKSSAFLARIDSDTWTRTAETVREAGGRLISLWGAEQAAGTFMISAAYALEDGILWLQLPVGDGDGNAHEAGYPDLSTVFSCATRMQRAIYDLLGLRAIGAEDTRPWLNHGNWPADYYPLQKLSSGTERFESQEADYPFVPVAGDGVHEIAVGPIHAGVIEPGHFRFSVVGEKVLRLEERLGYAHRGIERLFERTPLLLGHRLAGRVAGDTAVAFSWAYCMAVEQALDVRIAPRAQWLRALLLERERVANHLGDLGALGNDAGFAYGLAQFSRLKEDWLRLNDRAFGHRYLMDRIVPGGVATDIDPRFITAMSTQCDQIDAQVRVMQNIYDDQSGLQDRFAGTGLLCAKVVEHFGVCGLVGRASGRKIDVRVDHPYAPYHEVQVQMVSDDRGDVAARVAVRFNEIYESIRLIRILLSDLPGGDIMKQIEHGRPPSYGVGWIEGWRGDVFVGLETGVDGTISRCHCHDPSWQNWPALEHAVIGNIVPDFPLINKSFNLNYAGHDL</sequence>
<reference evidence="5 6" key="1">
    <citation type="journal article" date="2015" name="Genome Announc.">
        <title>Draft Genome Sequence of Burkholderia sp. Strain PML1(12), an Ectomycorrhizosphere-Inhabiting Bacterium with Effective Mineral-Weathering Ability.</title>
        <authorList>
            <person name="Uroz S."/>
            <person name="Oger P."/>
        </authorList>
    </citation>
    <scope>NUCLEOTIDE SEQUENCE [LARGE SCALE GENOMIC DNA]</scope>
    <source>
        <strain evidence="6">PML1(12)</strain>
    </source>
</reference>
<dbReference type="GO" id="GO:0008137">
    <property type="term" value="F:NADH dehydrogenase (ubiquinone) activity"/>
    <property type="evidence" value="ECO:0007669"/>
    <property type="project" value="InterPro"/>
</dbReference>
<dbReference type="Gene3D" id="1.10.645.10">
    <property type="entry name" value="Cytochrome-c3 Hydrogenase, chain B"/>
    <property type="match status" value="1"/>
</dbReference>
<dbReference type="Pfam" id="PF00329">
    <property type="entry name" value="Complex1_30kDa"/>
    <property type="match status" value="1"/>
</dbReference>
<dbReference type="GO" id="GO:0016651">
    <property type="term" value="F:oxidoreductase activity, acting on NAD(P)H"/>
    <property type="evidence" value="ECO:0007669"/>
    <property type="project" value="InterPro"/>
</dbReference>
<evidence type="ECO:0000259" key="4">
    <source>
        <dbReference type="Pfam" id="PF00346"/>
    </source>
</evidence>
<evidence type="ECO:0000256" key="2">
    <source>
        <dbReference type="ARBA" id="ARBA00023027"/>
    </source>
</evidence>
<evidence type="ECO:0000256" key="1">
    <source>
        <dbReference type="ARBA" id="ARBA00023002"/>
    </source>
</evidence>
<dbReference type="RefSeq" id="WP_047897814.1">
    <property type="nucleotide sequence ID" value="NZ_AEJF01000246.1"/>
</dbReference>
<dbReference type="GO" id="GO:0048038">
    <property type="term" value="F:quinone binding"/>
    <property type="evidence" value="ECO:0007669"/>
    <property type="project" value="InterPro"/>
</dbReference>
<organism evidence="5 6">
    <name type="scientific">Caballeronia mineralivorans PML1(12)</name>
    <dbReference type="NCBI Taxonomy" id="908627"/>
    <lineage>
        <taxon>Bacteria</taxon>
        <taxon>Pseudomonadati</taxon>
        <taxon>Pseudomonadota</taxon>
        <taxon>Betaproteobacteria</taxon>
        <taxon>Burkholderiales</taxon>
        <taxon>Burkholderiaceae</taxon>
        <taxon>Caballeronia</taxon>
    </lineage>
</organism>
<comment type="caution">
    <text evidence="5">The sequence shown here is derived from an EMBL/GenBank/DDBJ whole genome shotgun (WGS) entry which is preliminary data.</text>
</comment>
<evidence type="ECO:0000313" key="6">
    <source>
        <dbReference type="Proteomes" id="UP000035963"/>
    </source>
</evidence>
<dbReference type="GO" id="GO:0051287">
    <property type="term" value="F:NAD binding"/>
    <property type="evidence" value="ECO:0007669"/>
    <property type="project" value="InterPro"/>
</dbReference>
<keyword evidence="1" id="KW-0560">Oxidoreductase</keyword>